<keyword evidence="2" id="KW-0001">2Fe-2S</keyword>
<reference evidence="14" key="2">
    <citation type="journal article" date="2018" name="Front. Microbiol.">
        <title>Genome-Based Analysis Reveals the Taxonomy and Diversity of the Family Idiomarinaceae.</title>
        <authorList>
            <person name="Liu Y."/>
            <person name="Lai Q."/>
            <person name="Shao Z."/>
        </authorList>
    </citation>
    <scope>NUCLEOTIDE SEQUENCE [LARGE SCALE GENOMIC DNA]</scope>
    <source>
        <strain evidence="14">KYW314</strain>
    </source>
</reference>
<dbReference type="CDD" id="cd19945">
    <property type="entry name" value="Fer2_BFD"/>
    <property type="match status" value="1"/>
</dbReference>
<evidence type="ECO:0000256" key="9">
    <source>
        <dbReference type="ARBA" id="ARBA00046332"/>
    </source>
</evidence>
<keyword evidence="4" id="KW-0249">Electron transport</keyword>
<evidence type="ECO:0000256" key="3">
    <source>
        <dbReference type="ARBA" id="ARBA00022723"/>
    </source>
</evidence>
<proteinExistence type="inferred from homology"/>
<comment type="caution">
    <text evidence="12">The sequence shown here is derived from an EMBL/GenBank/DDBJ whole genome shotgun (WGS) entry which is preliminary data.</text>
</comment>
<evidence type="ECO:0000256" key="1">
    <source>
        <dbReference type="ARBA" id="ARBA00022448"/>
    </source>
</evidence>
<evidence type="ECO:0000313" key="12">
    <source>
        <dbReference type="EMBL" id="RUO41519.1"/>
    </source>
</evidence>
<evidence type="ECO:0000313" key="13">
    <source>
        <dbReference type="Proteomes" id="UP000243022"/>
    </source>
</evidence>
<reference evidence="12" key="1">
    <citation type="journal article" date="2011" name="Front. Microbiol.">
        <title>Genomic signatures of strain selection and enhancement in Bacillus atrophaeus var. globigii, a historical biowarfare simulant.</title>
        <authorList>
            <person name="Gibbons H.S."/>
            <person name="Broomall S.M."/>
            <person name="McNew L.A."/>
            <person name="Daligault H."/>
            <person name="Chapman C."/>
            <person name="Bruce D."/>
            <person name="Karavis M."/>
            <person name="Krepps M."/>
            <person name="McGregor P.A."/>
            <person name="Hong C."/>
            <person name="Park K.H."/>
            <person name="Akmal A."/>
            <person name="Feldman A."/>
            <person name="Lin J.S."/>
            <person name="Chang W.E."/>
            <person name="Higgs B.W."/>
            <person name="Demirev P."/>
            <person name="Lindquist J."/>
            <person name="Liem A."/>
            <person name="Fochler E."/>
            <person name="Read T.D."/>
            <person name="Tapia R."/>
            <person name="Johnson S."/>
            <person name="Bishop-Lilly K.A."/>
            <person name="Detter C."/>
            <person name="Han C."/>
            <person name="Sozhamannan S."/>
            <person name="Rosenzweig C.N."/>
            <person name="Skowronski E.W."/>
        </authorList>
    </citation>
    <scope>NUCLEOTIDE SEQUENCE [LARGE SCALE GENOMIC DNA]</scope>
    <source>
        <strain evidence="12">KYW314</strain>
    </source>
</reference>
<dbReference type="InterPro" id="IPR007419">
    <property type="entry name" value="BFD-like_2Fe2S-bd_dom"/>
</dbReference>
<feature type="domain" description="BFD-like [2Fe-2S]-binding" evidence="10">
    <location>
        <begin position="2"/>
        <end position="51"/>
    </location>
</feature>
<keyword evidence="1" id="KW-0813">Transport</keyword>
<organism evidence="12 14">
    <name type="scientific">Pseudidiomarina aestuarii</name>
    <dbReference type="NCBI Taxonomy" id="624146"/>
    <lineage>
        <taxon>Bacteria</taxon>
        <taxon>Pseudomonadati</taxon>
        <taxon>Pseudomonadota</taxon>
        <taxon>Gammaproteobacteria</taxon>
        <taxon>Alteromonadales</taxon>
        <taxon>Idiomarinaceae</taxon>
        <taxon>Pseudidiomarina</taxon>
    </lineage>
</organism>
<dbReference type="GO" id="GO:0046872">
    <property type="term" value="F:metal ion binding"/>
    <property type="evidence" value="ECO:0007669"/>
    <property type="project" value="UniProtKB-KW"/>
</dbReference>
<dbReference type="InterPro" id="IPR041854">
    <property type="entry name" value="BFD-like_2Fe2S-bd_dom_sf"/>
</dbReference>
<dbReference type="EMBL" id="PYVS01000008">
    <property type="protein sequence ID" value="PTB83171.1"/>
    <property type="molecule type" value="Genomic_DNA"/>
</dbReference>
<keyword evidence="5" id="KW-0408">Iron</keyword>
<dbReference type="RefSeq" id="WP_169930253.1">
    <property type="nucleotide sequence ID" value="NZ_JBLXDX010000001.1"/>
</dbReference>
<dbReference type="Gene3D" id="1.10.10.1100">
    <property type="entry name" value="BFD-like [2Fe-2S]-binding domain"/>
    <property type="match status" value="1"/>
</dbReference>
<evidence type="ECO:0000256" key="2">
    <source>
        <dbReference type="ARBA" id="ARBA00022714"/>
    </source>
</evidence>
<evidence type="ECO:0000313" key="14">
    <source>
        <dbReference type="Proteomes" id="UP000287766"/>
    </source>
</evidence>
<evidence type="ECO:0000313" key="11">
    <source>
        <dbReference type="EMBL" id="PTB83171.1"/>
    </source>
</evidence>
<sequence>MYVCLCKGVTDKTIRAAVADGVSSMRELRQQYGVATQCGCCTSCAKDVLKEAVSERNARFKQQPLLPMTVCYT</sequence>
<evidence type="ECO:0000256" key="8">
    <source>
        <dbReference type="ARBA" id="ARBA00039386"/>
    </source>
</evidence>
<dbReference type="InterPro" id="IPR052371">
    <property type="entry name" value="BFD-associated_ferredoxin"/>
</dbReference>
<comment type="cofactor">
    <cofactor evidence="7">
        <name>[2Fe-2S] cluster</name>
        <dbReference type="ChEBI" id="CHEBI:190135"/>
    </cofactor>
</comment>
<evidence type="ECO:0000256" key="5">
    <source>
        <dbReference type="ARBA" id="ARBA00023004"/>
    </source>
</evidence>
<protein>
    <recommendedName>
        <fullName evidence="8">Bacterioferritin-associated ferredoxin</fullName>
    </recommendedName>
</protein>
<evidence type="ECO:0000256" key="6">
    <source>
        <dbReference type="ARBA" id="ARBA00023014"/>
    </source>
</evidence>
<gene>
    <name evidence="11" type="ORF">C9986_00840</name>
    <name evidence="12" type="ORF">CWE22_04970</name>
</gene>
<dbReference type="Proteomes" id="UP000287766">
    <property type="component" value="Unassembled WGS sequence"/>
</dbReference>
<dbReference type="PANTHER" id="PTHR37424:SF1">
    <property type="entry name" value="BACTERIOFERRITIN-ASSOCIATED FERREDOXIN"/>
    <property type="match status" value="1"/>
</dbReference>
<reference evidence="11 13" key="3">
    <citation type="submission" date="2018-03" db="EMBL/GenBank/DDBJ databases">
        <title>Cross-interface Injection: A General Nanoliter Liquid Handling Method Applied to Single Cells Genome Amplification Automated Nanoliter Liquid Handling Applied to Single Cell Multiple Displacement Amplification.</title>
        <authorList>
            <person name="Yun J."/>
            <person name="Xu P."/>
            <person name="Xu J."/>
            <person name="Dai X."/>
            <person name="Wang Y."/>
            <person name="Zheng X."/>
            <person name="Cao C."/>
            <person name="Yi Q."/>
            <person name="Zhu Y."/>
            <person name="Wang L."/>
            <person name="Dong Z."/>
            <person name="Huang Y."/>
            <person name="Huang L."/>
            <person name="Du W."/>
        </authorList>
    </citation>
    <scope>NUCLEOTIDE SEQUENCE [LARGE SCALE GENOMIC DNA]</scope>
    <source>
        <strain evidence="11 13">Z-E1-2</strain>
    </source>
</reference>
<name>A0A2T4CSY7_9GAMM</name>
<keyword evidence="6" id="KW-0411">Iron-sulfur</keyword>
<dbReference type="EMBL" id="PIPR01000001">
    <property type="protein sequence ID" value="RUO41519.1"/>
    <property type="molecule type" value="Genomic_DNA"/>
</dbReference>
<evidence type="ECO:0000259" key="10">
    <source>
        <dbReference type="Pfam" id="PF04324"/>
    </source>
</evidence>
<evidence type="ECO:0000256" key="7">
    <source>
        <dbReference type="ARBA" id="ARBA00034078"/>
    </source>
</evidence>
<evidence type="ECO:0000256" key="4">
    <source>
        <dbReference type="ARBA" id="ARBA00022982"/>
    </source>
</evidence>
<accession>A0A2T4CSY7</accession>
<dbReference type="Proteomes" id="UP000243022">
    <property type="component" value="Unassembled WGS sequence"/>
</dbReference>
<comment type="similarity">
    <text evidence="9">Belongs to the Bfd family.</text>
</comment>
<dbReference type="Pfam" id="PF04324">
    <property type="entry name" value="Fer2_BFD"/>
    <property type="match status" value="1"/>
</dbReference>
<keyword evidence="3" id="KW-0479">Metal-binding</keyword>
<keyword evidence="14" id="KW-1185">Reference proteome</keyword>
<dbReference type="AlphaFoldDB" id="A0A2T4CSY7"/>
<dbReference type="GO" id="GO:0051537">
    <property type="term" value="F:2 iron, 2 sulfur cluster binding"/>
    <property type="evidence" value="ECO:0007669"/>
    <property type="project" value="UniProtKB-KW"/>
</dbReference>
<dbReference type="PANTHER" id="PTHR37424">
    <property type="entry name" value="BACTERIOFERRITIN-ASSOCIATED FERREDOXIN"/>
    <property type="match status" value="1"/>
</dbReference>